<dbReference type="InterPro" id="IPR022691">
    <property type="entry name" value="Tscrpt_elong_fac_GreA/B_N"/>
</dbReference>
<evidence type="ECO:0000259" key="10">
    <source>
        <dbReference type="Pfam" id="PF03449"/>
    </source>
</evidence>
<dbReference type="GO" id="GO:0003746">
    <property type="term" value="F:translation elongation factor activity"/>
    <property type="evidence" value="ECO:0007669"/>
    <property type="project" value="UniProtKB-KW"/>
</dbReference>
<evidence type="ECO:0000259" key="9">
    <source>
        <dbReference type="Pfam" id="PF01272"/>
    </source>
</evidence>
<dbReference type="SUPFAM" id="SSF54534">
    <property type="entry name" value="FKBP-like"/>
    <property type="match status" value="1"/>
</dbReference>
<keyword evidence="12" id="KW-1185">Reference proteome</keyword>
<proteinExistence type="inferred from homology"/>
<dbReference type="Gene3D" id="1.10.287.180">
    <property type="entry name" value="Transcription elongation factor, GreA/GreB, N-terminal domain"/>
    <property type="match status" value="1"/>
</dbReference>
<dbReference type="PATRIC" id="fig|1614.7.peg.216"/>
<dbReference type="GO" id="GO:0006354">
    <property type="term" value="P:DNA-templated transcription elongation"/>
    <property type="evidence" value="ECO:0007669"/>
    <property type="project" value="TreeGrafter"/>
</dbReference>
<dbReference type="FunFam" id="1.10.287.180:FF:000001">
    <property type="entry name" value="Transcription elongation factor GreA"/>
    <property type="match status" value="1"/>
</dbReference>
<evidence type="ECO:0000256" key="4">
    <source>
        <dbReference type="ARBA" id="ARBA00023125"/>
    </source>
</evidence>
<dbReference type="PANTHER" id="PTHR30437">
    <property type="entry name" value="TRANSCRIPTION ELONGATION FACTOR GREA"/>
    <property type="match status" value="1"/>
</dbReference>
<keyword evidence="11" id="KW-0251">Elongation factor</keyword>
<evidence type="ECO:0000256" key="5">
    <source>
        <dbReference type="ARBA" id="ARBA00023163"/>
    </source>
</evidence>
<evidence type="ECO:0000256" key="7">
    <source>
        <dbReference type="ARBA" id="ARBA00030776"/>
    </source>
</evidence>
<dbReference type="Pfam" id="PF03449">
    <property type="entry name" value="GreA_GreB_N"/>
    <property type="match status" value="1"/>
</dbReference>
<reference evidence="11 12" key="1">
    <citation type="submission" date="2014-06" db="EMBL/GenBank/DDBJ databases">
        <title>Functional and comparative genomic analyses of the Drosophila gut microbiota identify candidate symbiosis factors.</title>
        <authorList>
            <person name="Newell P.D."/>
            <person name="Chaston J.M."/>
            <person name="Douglas A.E."/>
        </authorList>
    </citation>
    <scope>NUCLEOTIDE SEQUENCE [LARGE SCALE GENOMIC DNA]</scope>
    <source>
        <strain evidence="11 12">DmCS_002</strain>
    </source>
</reference>
<evidence type="ECO:0000256" key="1">
    <source>
        <dbReference type="ARBA" id="ARBA00008213"/>
    </source>
</evidence>
<dbReference type="Gene3D" id="3.10.50.30">
    <property type="entry name" value="Transcription elongation factor, GreA/GreB, C-terminal domain"/>
    <property type="match status" value="1"/>
</dbReference>
<name>A0A0C1PNI2_9LACO</name>
<keyword evidence="5 8" id="KW-0804">Transcription</keyword>
<dbReference type="OrthoDB" id="9808774at2"/>
<dbReference type="SUPFAM" id="SSF46557">
    <property type="entry name" value="GreA transcript cleavage protein, N-terminal domain"/>
    <property type="match status" value="1"/>
</dbReference>
<organism evidence="11 12">
    <name type="scientific">Fructilactobacillus fructivorans</name>
    <dbReference type="NCBI Taxonomy" id="1614"/>
    <lineage>
        <taxon>Bacteria</taxon>
        <taxon>Bacillati</taxon>
        <taxon>Bacillota</taxon>
        <taxon>Bacilli</taxon>
        <taxon>Lactobacillales</taxon>
        <taxon>Lactobacillaceae</taxon>
        <taxon>Fructilactobacillus</taxon>
    </lineage>
</organism>
<dbReference type="GO" id="GO:0003677">
    <property type="term" value="F:DNA binding"/>
    <property type="evidence" value="ECO:0007669"/>
    <property type="project" value="UniProtKB-UniRule"/>
</dbReference>
<protein>
    <recommendedName>
        <fullName evidence="2 8">Transcription elongation factor GreA</fullName>
    </recommendedName>
    <alternativeName>
        <fullName evidence="7 8">Transcript cleavage factor GreA</fullName>
    </alternativeName>
</protein>
<dbReference type="InterPro" id="IPR001437">
    <property type="entry name" value="Tscrpt_elong_fac_GreA/B_C"/>
</dbReference>
<dbReference type="GO" id="GO:0032784">
    <property type="term" value="P:regulation of DNA-templated transcription elongation"/>
    <property type="evidence" value="ECO:0007669"/>
    <property type="project" value="UniProtKB-UniRule"/>
</dbReference>
<accession>A0A0C1PNI2</accession>
<evidence type="ECO:0000313" key="12">
    <source>
        <dbReference type="Proteomes" id="UP000031397"/>
    </source>
</evidence>
<evidence type="ECO:0000313" key="11">
    <source>
        <dbReference type="EMBL" id="KID42297.1"/>
    </source>
</evidence>
<feature type="domain" description="Transcription elongation factor GreA/GreB N-terminal" evidence="10">
    <location>
        <begin position="7"/>
        <end position="75"/>
    </location>
</feature>
<dbReference type="HAMAP" id="MF_00105">
    <property type="entry name" value="GreA_GreB"/>
    <property type="match status" value="1"/>
</dbReference>
<sequence length="162" mass="18500">MATYFNKMTKHGYQQIQDEIKTLEKNRPGKIQALHDAAALGDRSENAEYSTSKRELHQLENRLRYFRKQEQYAEVVSSPKSDQVGIGSKVKVKFLEDGDSDSFIIVGKQEAEFSKLEENKIFYDSPLGKSLLHHQVGETISVKAPEVNYKLKILEISTTYGK</sequence>
<dbReference type="InterPro" id="IPR028624">
    <property type="entry name" value="Tscrpt_elong_fac_GreA/B"/>
</dbReference>
<dbReference type="GO" id="GO:0070063">
    <property type="term" value="F:RNA polymerase binding"/>
    <property type="evidence" value="ECO:0007669"/>
    <property type="project" value="InterPro"/>
</dbReference>
<dbReference type="PANTHER" id="PTHR30437:SF4">
    <property type="entry name" value="TRANSCRIPTION ELONGATION FACTOR GREA"/>
    <property type="match status" value="1"/>
</dbReference>
<comment type="similarity">
    <text evidence="1 8">Belongs to the GreA/GreB family.</text>
</comment>
<dbReference type="InterPro" id="IPR036805">
    <property type="entry name" value="Tscrpt_elong_fac_GreA/B_N_sf"/>
</dbReference>
<comment type="caution">
    <text evidence="11">The sequence shown here is derived from an EMBL/GenBank/DDBJ whole genome shotgun (WGS) entry which is preliminary data.</text>
</comment>
<keyword evidence="4 8" id="KW-0238">DNA-binding</keyword>
<gene>
    <name evidence="8" type="primary">greA</name>
    <name evidence="11" type="ORF">LfDm3_0226</name>
</gene>
<dbReference type="InterPro" id="IPR023459">
    <property type="entry name" value="Tscrpt_elong_fac_GreA/B_fam"/>
</dbReference>
<dbReference type="Pfam" id="PF01272">
    <property type="entry name" value="GreA_GreB"/>
    <property type="match status" value="1"/>
</dbReference>
<evidence type="ECO:0000256" key="8">
    <source>
        <dbReference type="HAMAP-Rule" id="MF_00105"/>
    </source>
</evidence>
<dbReference type="PIRSF" id="PIRSF006092">
    <property type="entry name" value="GreA_GreB"/>
    <property type="match status" value="1"/>
</dbReference>
<dbReference type="InterPro" id="IPR036953">
    <property type="entry name" value="GreA/GreB_C_sf"/>
</dbReference>
<comment type="function">
    <text evidence="6 8">Necessary for efficient RNA polymerase transcription elongation past template-encoded arresting sites. The arresting sites in DNA have the property of trapping a certain fraction of elongating RNA polymerases that pass through, resulting in locked ternary complexes. Cleavage of the nascent transcript by cleavage factors such as GreA or GreB allows the resumption of elongation from the new 3'terminus. GreA releases sequences of 2 to 3 nucleotides.</text>
</comment>
<feature type="domain" description="Transcription elongation factor GreA/GreB C-terminal" evidence="9">
    <location>
        <begin position="81"/>
        <end position="157"/>
    </location>
</feature>
<dbReference type="AlphaFoldDB" id="A0A0C1PNI2"/>
<dbReference type="Proteomes" id="UP000031397">
    <property type="component" value="Unassembled WGS sequence"/>
</dbReference>
<evidence type="ECO:0000256" key="6">
    <source>
        <dbReference type="ARBA" id="ARBA00024916"/>
    </source>
</evidence>
<keyword evidence="11" id="KW-0648">Protein biosynthesis</keyword>
<dbReference type="NCBIfam" id="NF001263">
    <property type="entry name" value="PRK00226.1-4"/>
    <property type="match status" value="1"/>
</dbReference>
<evidence type="ECO:0000256" key="2">
    <source>
        <dbReference type="ARBA" id="ARBA00013729"/>
    </source>
</evidence>
<dbReference type="EMBL" id="JOJZ01000009">
    <property type="protein sequence ID" value="KID42297.1"/>
    <property type="molecule type" value="Genomic_DNA"/>
</dbReference>
<dbReference type="RefSeq" id="WP_039143278.1">
    <property type="nucleotide sequence ID" value="NZ_RIGT01000001.1"/>
</dbReference>
<evidence type="ECO:0000256" key="3">
    <source>
        <dbReference type="ARBA" id="ARBA00023015"/>
    </source>
</evidence>
<keyword evidence="3 8" id="KW-0805">Transcription regulation</keyword>